<dbReference type="AlphaFoldDB" id="A0A2S4PNK1"/>
<gene>
    <name evidence="2" type="ORF">EPUL_003556</name>
</gene>
<evidence type="ECO:0000313" key="3">
    <source>
        <dbReference type="Proteomes" id="UP000237438"/>
    </source>
</evidence>
<evidence type="ECO:0000313" key="2">
    <source>
        <dbReference type="EMBL" id="POS83584.1"/>
    </source>
</evidence>
<sequence>MLSRSYSRPEDIAPPTREKKRGVSQTLDPKSRVQKSVTNARRAQPLADALTRSASKANAVAEKFAAVQGVQFVAPQSDNSSTPAMNIDSVSESDSDSEPETDEFPPLLCTPSLKRTSESLGLKQRNMPNLIVYKDNSWAARAASGNISAKNNSKRRPLIKSTPPQGQSHEDRRVMVRLEHDHQARKTEPFLLRQQLQRILPDPSLVADAMQVPSDIAILAPTPAKEVKILQYRDVIAQRFGKVVVERQESWTTFIIGPLPKQVTNMDGKEDPLDGLLFQESGLAAIRDEVSIKRIAWTKRSRESSDLLGQVRIHILKAK</sequence>
<feature type="non-terminal residue" evidence="2">
    <location>
        <position position="319"/>
    </location>
</feature>
<feature type="compositionally biased region" description="Polar residues" evidence="1">
    <location>
        <begin position="74"/>
        <end position="84"/>
    </location>
</feature>
<keyword evidence="3" id="KW-1185">Reference proteome</keyword>
<feature type="compositionally biased region" description="Polar residues" evidence="1">
    <location>
        <begin position="23"/>
        <end position="41"/>
    </location>
</feature>
<feature type="compositionally biased region" description="Acidic residues" evidence="1">
    <location>
        <begin position="91"/>
        <end position="103"/>
    </location>
</feature>
<dbReference type="Proteomes" id="UP000237438">
    <property type="component" value="Unassembled WGS sequence"/>
</dbReference>
<protein>
    <submittedName>
        <fullName evidence="2">Uncharacterized protein</fullName>
    </submittedName>
</protein>
<name>A0A2S4PNK1_9PEZI</name>
<feature type="region of interest" description="Disordered" evidence="1">
    <location>
        <begin position="73"/>
        <end position="112"/>
    </location>
</feature>
<comment type="caution">
    <text evidence="2">The sequence shown here is derived from an EMBL/GenBank/DDBJ whole genome shotgun (WGS) entry which is preliminary data.</text>
</comment>
<reference evidence="2 3" key="1">
    <citation type="submission" date="2017-10" db="EMBL/GenBank/DDBJ databases">
        <title>Development of genomic resources for the powdery mildew, Erysiphe pulchra.</title>
        <authorList>
            <person name="Wadl P.A."/>
            <person name="Mack B.M."/>
            <person name="Moore G."/>
            <person name="Beltz S.B."/>
        </authorList>
    </citation>
    <scope>NUCLEOTIDE SEQUENCE [LARGE SCALE GENOMIC DNA]</scope>
    <source>
        <strain evidence="2">Cflorida</strain>
    </source>
</reference>
<dbReference type="EMBL" id="PEDP01001483">
    <property type="protein sequence ID" value="POS83584.1"/>
    <property type="molecule type" value="Genomic_DNA"/>
</dbReference>
<organism evidence="2 3">
    <name type="scientific">Erysiphe pulchra</name>
    <dbReference type="NCBI Taxonomy" id="225359"/>
    <lineage>
        <taxon>Eukaryota</taxon>
        <taxon>Fungi</taxon>
        <taxon>Dikarya</taxon>
        <taxon>Ascomycota</taxon>
        <taxon>Pezizomycotina</taxon>
        <taxon>Leotiomycetes</taxon>
        <taxon>Erysiphales</taxon>
        <taxon>Erysiphaceae</taxon>
        <taxon>Erysiphe</taxon>
    </lineage>
</organism>
<feature type="region of interest" description="Disordered" evidence="1">
    <location>
        <begin position="1"/>
        <end position="54"/>
    </location>
</feature>
<accession>A0A2S4PNK1</accession>
<evidence type="ECO:0000256" key="1">
    <source>
        <dbReference type="SAM" id="MobiDB-lite"/>
    </source>
</evidence>
<proteinExistence type="predicted"/>
<feature type="region of interest" description="Disordered" evidence="1">
    <location>
        <begin position="145"/>
        <end position="172"/>
    </location>
</feature>